<dbReference type="Proteomes" id="UP000321424">
    <property type="component" value="Unassembled WGS sequence"/>
</dbReference>
<proteinExistence type="predicted"/>
<dbReference type="AlphaFoldDB" id="A0A511MVM7"/>
<evidence type="ECO:0000313" key="2">
    <source>
        <dbReference type="Proteomes" id="UP000321424"/>
    </source>
</evidence>
<sequence length="187" mass="20915">MWWSATTGSHIGYESWVERDWLMMFDSSPEVSGVGSQPFRLSWRAGGSVKQHVPDYFLRLRDGASVVVDVRPDARIDTDDQVTFDRTAALCDSVGWEYRRLGEMTPVRAANLRWLSGYRHPRCRRPGVVAEFAEVFATARSLADGVGEVGDPIVVLPTLFHLLWCQELAVDMETMLLGPDTIIGGGR</sequence>
<evidence type="ECO:0008006" key="3">
    <source>
        <dbReference type="Google" id="ProtNLM"/>
    </source>
</evidence>
<dbReference type="InterPro" id="IPR048000">
    <property type="entry name" value="TnsA-like"/>
</dbReference>
<reference evidence="1 2" key="1">
    <citation type="submission" date="2019-07" db="EMBL/GenBank/DDBJ databases">
        <title>Whole genome shotgun sequence of Nocardia ninae NBRC 108245.</title>
        <authorList>
            <person name="Hosoyama A."/>
            <person name="Uohara A."/>
            <person name="Ohji S."/>
            <person name="Ichikawa N."/>
        </authorList>
    </citation>
    <scope>NUCLEOTIDE SEQUENCE [LARGE SCALE GENOMIC DNA]</scope>
    <source>
        <strain evidence="1 2">NBRC 108245</strain>
    </source>
</reference>
<keyword evidence="2" id="KW-1185">Reference proteome</keyword>
<dbReference type="NCBIfam" id="NF033179">
    <property type="entry name" value="TnsA_like_Actin"/>
    <property type="match status" value="1"/>
</dbReference>
<protein>
    <recommendedName>
        <fullName evidence="3">TnsA endonuclease N-terminal domain-containing protein</fullName>
    </recommendedName>
</protein>
<comment type="caution">
    <text evidence="1">The sequence shown here is derived from an EMBL/GenBank/DDBJ whole genome shotgun (WGS) entry which is preliminary data.</text>
</comment>
<dbReference type="EMBL" id="BJXA01000160">
    <property type="protein sequence ID" value="GEM44318.1"/>
    <property type="molecule type" value="Genomic_DNA"/>
</dbReference>
<name>A0A511MVM7_9NOCA</name>
<evidence type="ECO:0000313" key="1">
    <source>
        <dbReference type="EMBL" id="GEM44318.1"/>
    </source>
</evidence>
<gene>
    <name evidence="1" type="ORF">NN4_88370</name>
</gene>
<organism evidence="1 2">
    <name type="scientific">Nocardia ninae NBRC 108245</name>
    <dbReference type="NCBI Taxonomy" id="1210091"/>
    <lineage>
        <taxon>Bacteria</taxon>
        <taxon>Bacillati</taxon>
        <taxon>Actinomycetota</taxon>
        <taxon>Actinomycetes</taxon>
        <taxon>Mycobacteriales</taxon>
        <taxon>Nocardiaceae</taxon>
        <taxon>Nocardia</taxon>
    </lineage>
</organism>
<accession>A0A511MVM7</accession>